<keyword evidence="2" id="KW-1185">Reference proteome</keyword>
<evidence type="ECO:0000313" key="1">
    <source>
        <dbReference type="EMBL" id="PRZ42698.1"/>
    </source>
</evidence>
<dbReference type="AlphaFoldDB" id="A0A2T1A2Z3"/>
<comment type="caution">
    <text evidence="1">The sequence shown here is derived from an EMBL/GenBank/DDBJ whole genome shotgun (WGS) entry which is preliminary data.</text>
</comment>
<dbReference type="InterPro" id="IPR025358">
    <property type="entry name" value="DUF4262"/>
</dbReference>
<dbReference type="EMBL" id="PVUE01000004">
    <property type="protein sequence ID" value="PRZ42698.1"/>
    <property type="molecule type" value="Genomic_DNA"/>
</dbReference>
<dbReference type="RefSeq" id="WP_106348242.1">
    <property type="nucleotide sequence ID" value="NZ_PVUE01000004.1"/>
</dbReference>
<evidence type="ECO:0000313" key="2">
    <source>
        <dbReference type="Proteomes" id="UP000237752"/>
    </source>
</evidence>
<gene>
    <name evidence="1" type="ORF">CLV47_10442</name>
</gene>
<accession>A0A2T1A2Z3</accession>
<protein>
    <submittedName>
        <fullName evidence="1">Uncharacterized protein DUF4262</fullName>
    </submittedName>
</protein>
<name>A0A2T1A2Z3_9ACTN</name>
<reference evidence="1 2" key="1">
    <citation type="submission" date="2018-03" db="EMBL/GenBank/DDBJ databases">
        <title>Genomic Encyclopedia of Archaeal and Bacterial Type Strains, Phase II (KMG-II): from individual species to whole genera.</title>
        <authorList>
            <person name="Goeker M."/>
        </authorList>
    </citation>
    <scope>NUCLEOTIDE SEQUENCE [LARGE SCALE GENOMIC DNA]</scope>
    <source>
        <strain evidence="1 2">DSM 100065</strain>
    </source>
</reference>
<dbReference type="Pfam" id="PF14081">
    <property type="entry name" value="DUF4262"/>
    <property type="match status" value="1"/>
</dbReference>
<organism evidence="1 2">
    <name type="scientific">Antricoccus suffuscus</name>
    <dbReference type="NCBI Taxonomy" id="1629062"/>
    <lineage>
        <taxon>Bacteria</taxon>
        <taxon>Bacillati</taxon>
        <taxon>Actinomycetota</taxon>
        <taxon>Actinomycetes</taxon>
        <taxon>Geodermatophilales</taxon>
        <taxon>Antricoccaceae</taxon>
        <taxon>Antricoccus</taxon>
    </lineage>
</organism>
<sequence length="206" mass="22781">MNAKDTAWLDQEDAWMRETVRKNGWAITYVGGDGCTYPGCECGDERDAEDTVFGYTVGLHGLGHPELLMYGCDPGTTSLVLNTLGRWIRGGGQPRKGVDYTIDGFGFALQFQTVPNPEEILSRHIGSTVRRKRATFRPSTCIGVPVIDTRGNLTTHCRDTHSRYPVTFRRTKTTISATSGDLLNKVIGFAGDYRPVRTPRIEVAAH</sequence>
<dbReference type="OrthoDB" id="511192at2"/>
<dbReference type="Proteomes" id="UP000237752">
    <property type="component" value="Unassembled WGS sequence"/>
</dbReference>
<proteinExistence type="predicted"/>